<dbReference type="PANTHER" id="PTHR35391">
    <property type="entry name" value="C2H2-TYPE DOMAIN-CONTAINING PROTEIN-RELATED"/>
    <property type="match status" value="1"/>
</dbReference>
<sequence>MGIAYENPFLKEFYEGDVGLSAQICLDRFQKALTASKEGGETASAIMPYLLRRSLAEAEEKFSIWTSNTTALGTGQASLEYRLRLLPGELASLGMTIDRISSELESYIAAIDSDSKRSTSDRLSEQSEAQKASSTGAQENSDADSNEEPVPVSELYDYEGSMGFINIEIESLYFSAEYICNAAAINQRIIAKPCSLNDFDQRRLSVFCRRILARDFPGISSELSDRMHGTMVERYRRLFLRTHTNKEAKRRPLMIWHEEYPLTHLLLERRDGSKPSLFRRAQGLYSVAQKMRFLLGKLTRSRREAPPHNIEALMPRPPACCRDGSDFTCDLCSMSLPSKTGLHEELWSMHVNRDLEAYVCLVDDCNQPDNLYSSAAQWLSHMSNHFHYWLCPFCSEPVQRFDHEDGLAEHFKVEHKEPDEYIPDYLPLCRRAKEIVFQDCPFCDYPPSENMAEHVACHLRYLAIASIPSYGDATAPRRDEDGDRESVASSESSVASCEASVASCGASAARRLRSRLWVLRRRGRIRAGGDKDGDSPLGSAVDLPLFEMIGDT</sequence>
<dbReference type="RefSeq" id="XP_018701435.1">
    <property type="nucleotide sequence ID" value="XM_018851419.1"/>
</dbReference>
<dbReference type="EMBL" id="AZHB01000024">
    <property type="protein sequence ID" value="OAA55711.1"/>
    <property type="molecule type" value="Genomic_DNA"/>
</dbReference>
<name>A0A167NMA0_CORFA</name>
<keyword evidence="4" id="KW-1185">Reference proteome</keyword>
<comment type="caution">
    <text evidence="3">The sequence shown here is derived from an EMBL/GenBank/DDBJ whole genome shotgun (WGS) entry which is preliminary data.</text>
</comment>
<dbReference type="SMART" id="SM00355">
    <property type="entry name" value="ZnF_C2H2"/>
    <property type="match status" value="3"/>
</dbReference>
<organism evidence="3 4">
    <name type="scientific">Cordyceps fumosorosea (strain ARSEF 2679)</name>
    <name type="common">Isaria fumosorosea</name>
    <dbReference type="NCBI Taxonomy" id="1081104"/>
    <lineage>
        <taxon>Eukaryota</taxon>
        <taxon>Fungi</taxon>
        <taxon>Dikarya</taxon>
        <taxon>Ascomycota</taxon>
        <taxon>Pezizomycotina</taxon>
        <taxon>Sordariomycetes</taxon>
        <taxon>Hypocreomycetidae</taxon>
        <taxon>Hypocreales</taxon>
        <taxon>Cordycipitaceae</taxon>
        <taxon>Cordyceps</taxon>
    </lineage>
</organism>
<feature type="compositionally biased region" description="Polar residues" evidence="1">
    <location>
        <begin position="126"/>
        <end position="140"/>
    </location>
</feature>
<dbReference type="AlphaFoldDB" id="A0A167NMA0"/>
<proteinExistence type="predicted"/>
<feature type="domain" description="C2H2-type" evidence="2">
    <location>
        <begin position="438"/>
        <end position="458"/>
    </location>
</feature>
<evidence type="ECO:0000313" key="3">
    <source>
        <dbReference type="EMBL" id="OAA55711.1"/>
    </source>
</evidence>
<evidence type="ECO:0000256" key="1">
    <source>
        <dbReference type="SAM" id="MobiDB-lite"/>
    </source>
</evidence>
<feature type="compositionally biased region" description="Basic and acidic residues" evidence="1">
    <location>
        <begin position="475"/>
        <end position="486"/>
    </location>
</feature>
<dbReference type="InterPro" id="IPR013087">
    <property type="entry name" value="Znf_C2H2_type"/>
</dbReference>
<feature type="region of interest" description="Disordered" evidence="1">
    <location>
        <begin position="471"/>
        <end position="491"/>
    </location>
</feature>
<protein>
    <submittedName>
        <fullName evidence="3">Zinc finger, C2H2-like protein</fullName>
    </submittedName>
</protein>
<feature type="region of interest" description="Disordered" evidence="1">
    <location>
        <begin position="118"/>
        <end position="150"/>
    </location>
</feature>
<evidence type="ECO:0000259" key="2">
    <source>
        <dbReference type="SMART" id="SM00355"/>
    </source>
</evidence>
<dbReference type="Proteomes" id="UP000076744">
    <property type="component" value="Unassembled WGS sequence"/>
</dbReference>
<gene>
    <name evidence="3" type="ORF">ISF_07816</name>
</gene>
<feature type="domain" description="C2H2-type" evidence="2">
    <location>
        <begin position="358"/>
        <end position="385"/>
    </location>
</feature>
<dbReference type="OrthoDB" id="20872at2759"/>
<accession>A0A167NMA0</accession>
<reference evidence="3 4" key="1">
    <citation type="journal article" date="2016" name="Genome Biol. Evol.">
        <title>Divergent and convergent evolution of fungal pathogenicity.</title>
        <authorList>
            <person name="Shang Y."/>
            <person name="Xiao G."/>
            <person name="Zheng P."/>
            <person name="Cen K."/>
            <person name="Zhan S."/>
            <person name="Wang C."/>
        </authorList>
    </citation>
    <scope>NUCLEOTIDE SEQUENCE [LARGE SCALE GENOMIC DNA]</scope>
    <source>
        <strain evidence="3 4">ARSEF 2679</strain>
    </source>
</reference>
<evidence type="ECO:0000313" key="4">
    <source>
        <dbReference type="Proteomes" id="UP000076744"/>
    </source>
</evidence>
<dbReference type="GeneID" id="30024108"/>
<feature type="domain" description="C2H2-type" evidence="2">
    <location>
        <begin position="389"/>
        <end position="415"/>
    </location>
</feature>
<dbReference type="PANTHER" id="PTHR35391:SF5">
    <property type="entry name" value="DUF6590 DOMAIN-CONTAINING PROTEIN"/>
    <property type="match status" value="1"/>
</dbReference>